<reference evidence="1 2" key="1">
    <citation type="submission" date="2017-05" db="EMBL/GenBank/DDBJ databases">
        <authorList>
            <person name="Song R."/>
            <person name="Chenine A.L."/>
            <person name="Ruprecht R.M."/>
        </authorList>
    </citation>
    <scope>NUCLEOTIDE SEQUENCE [LARGE SCALE GENOMIC DNA]</scope>
</reference>
<dbReference type="EMBL" id="MF063068">
    <property type="protein sequence ID" value="ARV77367.1"/>
    <property type="molecule type" value="Genomic_DNA"/>
</dbReference>
<evidence type="ECO:0000313" key="1">
    <source>
        <dbReference type="EMBL" id="ARV77367.1"/>
    </source>
</evidence>
<sequence length="657" mass="71921">MAAIDRGGIWLRHAFLVPTDSSAKSYGSGTKRRNATSAAFKFTNTSLGGNYAINNPPQFTRFCDIRHPGRGRTREQSKYGMGRYYSEAIDDTRDEIHITVGVPRFSSWTSFFANFYDRHAALLANTGRTTDAWFELGNIGGHLVTLPFQPIIIGVTGVNRVMNFLSKSQPSKWYYFKPTMHAYWSAVNTIANEFAIGLGIIPRVLSGGQEEMADPGNTVTAADRERFHKMFPDLFRKDGSIDIMALSLRTQRMSNASQDNFRKLNAAATSVEQLRAEVEKYAQTTPTDPNPGVDARSYFLDYIKNEKPQGDLTANESFSSWSELSNVYSFIRAAQYDGSQFITLRVNHQGTVSESFSNQTEQVGVASQLNTKVKEGRSASFDFMGGNITDVVGSVFQGIKSVAAGVLNSVNASGVAVLTGAAFVDVPEMWSGSSANLPTAEYTVPLPCAYGNVMSRFINMYVPLAMIIPLGLPLSAGRSAYTSPFICQVFQKGRVQKQLAIVDTITITRGTGNVGFNAEKHMLGCEVSISFKDLSSVMHIPIKGGFADGSWLDTAVKGTAVLVGETVGGDTGEMVAHMATNGAVWDEQSLFQDYVSTLTSQSFADTYYVGNRLNLNVTRAMQSFTNWRSPSNFLSWALDGDIARSLSAFAQTTDRFQ</sequence>
<proteinExistence type="predicted"/>
<dbReference type="Proteomes" id="UP000224829">
    <property type="component" value="Segment"/>
</dbReference>
<name>A0A1Y0T3B0_9CAUD</name>
<evidence type="ECO:0000313" key="2">
    <source>
        <dbReference type="Proteomes" id="UP000224829"/>
    </source>
</evidence>
<dbReference type="OrthoDB" id="1035at10239"/>
<protein>
    <submittedName>
        <fullName evidence="1">Uncharacterized protein</fullName>
    </submittedName>
</protein>
<organism evidence="1 2">
    <name type="scientific">Pseudomonas phage Noxifer</name>
    <dbReference type="NCBI Taxonomy" id="2006684"/>
    <lineage>
        <taxon>Viruses</taxon>
        <taxon>Duplodnaviria</taxon>
        <taxon>Heunggongvirae</taxon>
        <taxon>Uroviricota</taxon>
        <taxon>Caudoviricetes</taxon>
        <taxon>Chimalliviridae</taxon>
        <taxon>Noxifervirus</taxon>
        <taxon>Noxifervirus noxifer</taxon>
    </lineage>
</organism>
<gene>
    <name evidence="1" type="ORF">NOXIFER_198</name>
</gene>
<accession>A0A1Y0T3B0</accession>
<keyword evidence="2" id="KW-1185">Reference proteome</keyword>